<dbReference type="EC" id="3.1.2.-" evidence="5"/>
<sequence length="139" mass="15261">MTAHEETFPGHKIPAIKRVMMPRDTNAVGTIFGGVILAEIDLAAATEAHHHHTGMVVTVSMDKIDFKAPVRVGDLVSFFTETMRIGRSSIKVKVSVWACRRFGGGDHEYVTEAEVTMVAVDENFKPIPVKEDGGRERLG</sequence>
<dbReference type="GO" id="GO:0005829">
    <property type="term" value="C:cytosol"/>
    <property type="evidence" value="ECO:0007669"/>
    <property type="project" value="TreeGrafter"/>
</dbReference>
<organism evidence="5 6">
    <name type="scientific">Saltatorellus ferox</name>
    <dbReference type="NCBI Taxonomy" id="2528018"/>
    <lineage>
        <taxon>Bacteria</taxon>
        <taxon>Pseudomonadati</taxon>
        <taxon>Planctomycetota</taxon>
        <taxon>Planctomycetia</taxon>
        <taxon>Planctomycetia incertae sedis</taxon>
        <taxon>Saltatorellus</taxon>
    </lineage>
</organism>
<feature type="domain" description="HotDog ACOT-type" evidence="4">
    <location>
        <begin position="10"/>
        <end position="123"/>
    </location>
</feature>
<accession>A0A518EZK8</accession>
<dbReference type="Pfam" id="PF03061">
    <property type="entry name" value="4HBT"/>
    <property type="match status" value="1"/>
</dbReference>
<dbReference type="InterPro" id="IPR040170">
    <property type="entry name" value="Cytosol_ACT"/>
</dbReference>
<keyword evidence="2 3" id="KW-0378">Hydrolase</keyword>
<evidence type="ECO:0000256" key="1">
    <source>
        <dbReference type="ARBA" id="ARBA00010458"/>
    </source>
</evidence>
<dbReference type="InterPro" id="IPR029069">
    <property type="entry name" value="HotDog_dom_sf"/>
</dbReference>
<evidence type="ECO:0000313" key="6">
    <source>
        <dbReference type="Proteomes" id="UP000320390"/>
    </source>
</evidence>
<dbReference type="GO" id="GO:0052816">
    <property type="term" value="F:long-chain fatty acyl-CoA hydrolase activity"/>
    <property type="evidence" value="ECO:0007669"/>
    <property type="project" value="TreeGrafter"/>
</dbReference>
<evidence type="ECO:0000256" key="2">
    <source>
        <dbReference type="ARBA" id="ARBA00022801"/>
    </source>
</evidence>
<dbReference type="Gene3D" id="3.10.129.10">
    <property type="entry name" value="Hotdog Thioesterase"/>
    <property type="match status" value="1"/>
</dbReference>
<reference evidence="5 6" key="1">
    <citation type="submission" date="2019-02" db="EMBL/GenBank/DDBJ databases">
        <title>Deep-cultivation of Planctomycetes and their phenomic and genomic characterization uncovers novel biology.</title>
        <authorList>
            <person name="Wiegand S."/>
            <person name="Jogler M."/>
            <person name="Boedeker C."/>
            <person name="Pinto D."/>
            <person name="Vollmers J."/>
            <person name="Rivas-Marin E."/>
            <person name="Kohn T."/>
            <person name="Peeters S.H."/>
            <person name="Heuer A."/>
            <person name="Rast P."/>
            <person name="Oberbeckmann S."/>
            <person name="Bunk B."/>
            <person name="Jeske O."/>
            <person name="Meyerdierks A."/>
            <person name="Storesund J.E."/>
            <person name="Kallscheuer N."/>
            <person name="Luecker S."/>
            <person name="Lage O.M."/>
            <person name="Pohl T."/>
            <person name="Merkel B.J."/>
            <person name="Hornburger P."/>
            <person name="Mueller R.-W."/>
            <person name="Bruemmer F."/>
            <person name="Labrenz M."/>
            <person name="Spormann A.M."/>
            <person name="Op den Camp H."/>
            <person name="Overmann J."/>
            <person name="Amann R."/>
            <person name="Jetten M.S.M."/>
            <person name="Mascher T."/>
            <person name="Medema M.H."/>
            <person name="Devos D.P."/>
            <person name="Kaster A.-K."/>
            <person name="Ovreas L."/>
            <person name="Rohde M."/>
            <person name="Galperin M.Y."/>
            <person name="Jogler C."/>
        </authorList>
    </citation>
    <scope>NUCLEOTIDE SEQUENCE [LARGE SCALE GENOMIC DNA]</scope>
    <source>
        <strain evidence="5 6">Poly30</strain>
    </source>
</reference>
<comment type="similarity">
    <text evidence="1">Belongs to the acyl coenzyme A hydrolase family.</text>
</comment>
<evidence type="ECO:0000313" key="5">
    <source>
        <dbReference type="EMBL" id="QDV09520.1"/>
    </source>
</evidence>
<protein>
    <submittedName>
        <fullName evidence="5">Putative acyl-CoA thioester hydrolase</fullName>
        <ecNumber evidence="5">3.1.2.-</ecNumber>
    </submittedName>
</protein>
<name>A0A518EZK8_9BACT</name>
<dbReference type="EMBL" id="CP036434">
    <property type="protein sequence ID" value="QDV09520.1"/>
    <property type="molecule type" value="Genomic_DNA"/>
</dbReference>
<dbReference type="SUPFAM" id="SSF54637">
    <property type="entry name" value="Thioesterase/thiol ester dehydrase-isomerase"/>
    <property type="match status" value="1"/>
</dbReference>
<evidence type="ECO:0000259" key="4">
    <source>
        <dbReference type="PROSITE" id="PS51770"/>
    </source>
</evidence>
<dbReference type="InterPro" id="IPR033120">
    <property type="entry name" value="HOTDOG_ACOT"/>
</dbReference>
<dbReference type="PROSITE" id="PS51770">
    <property type="entry name" value="HOTDOG_ACOT"/>
    <property type="match status" value="1"/>
</dbReference>
<dbReference type="GO" id="GO:0006637">
    <property type="term" value="P:acyl-CoA metabolic process"/>
    <property type="evidence" value="ECO:0007669"/>
    <property type="project" value="TreeGrafter"/>
</dbReference>
<dbReference type="InterPro" id="IPR006683">
    <property type="entry name" value="Thioestr_dom"/>
</dbReference>
<dbReference type="Proteomes" id="UP000320390">
    <property type="component" value="Chromosome"/>
</dbReference>
<dbReference type="PANTHER" id="PTHR11049:SF5">
    <property type="entry name" value="ACYL-COA THIOESTER HYDROLASE YCIA"/>
    <property type="match status" value="1"/>
</dbReference>
<evidence type="ECO:0000256" key="3">
    <source>
        <dbReference type="PROSITE-ProRule" id="PRU01106"/>
    </source>
</evidence>
<keyword evidence="6" id="KW-1185">Reference proteome</keyword>
<dbReference type="PANTHER" id="PTHR11049">
    <property type="entry name" value="ACYL COENZYME A THIOESTER HYDROLASE"/>
    <property type="match status" value="1"/>
</dbReference>
<dbReference type="CDD" id="cd03442">
    <property type="entry name" value="BFIT_BACH"/>
    <property type="match status" value="1"/>
</dbReference>
<dbReference type="RefSeq" id="WP_419190636.1">
    <property type="nucleotide sequence ID" value="NZ_CP036434.1"/>
</dbReference>
<gene>
    <name evidence="5" type="ORF">Poly30_50780</name>
</gene>
<dbReference type="GO" id="GO:0009062">
    <property type="term" value="P:fatty acid catabolic process"/>
    <property type="evidence" value="ECO:0007669"/>
    <property type="project" value="TreeGrafter"/>
</dbReference>
<proteinExistence type="inferred from homology"/>
<dbReference type="AlphaFoldDB" id="A0A518EZK8"/>